<evidence type="ECO:0000313" key="9">
    <source>
        <dbReference type="EMBL" id="ONH75119.1"/>
    </source>
</evidence>
<dbReference type="InterPro" id="IPR004087">
    <property type="entry name" value="KH_dom"/>
</dbReference>
<dbReference type="InterPro" id="IPR004088">
    <property type="entry name" value="KH_dom_type_1"/>
</dbReference>
<feature type="domain" description="K Homology" evidence="8">
    <location>
        <begin position="728"/>
        <end position="796"/>
    </location>
</feature>
<feature type="domain" description="K Homology" evidence="8">
    <location>
        <begin position="801"/>
        <end position="874"/>
    </location>
</feature>
<dbReference type="VEuPathDB" id="FungiDB:C5L36_0D04990"/>
<evidence type="ECO:0000259" key="8">
    <source>
        <dbReference type="SMART" id="SM00322"/>
    </source>
</evidence>
<evidence type="ECO:0000313" key="10">
    <source>
        <dbReference type="Proteomes" id="UP000189274"/>
    </source>
</evidence>
<dbReference type="EMBL" id="MQVM01000007">
    <property type="protein sequence ID" value="ONH75119.1"/>
    <property type="molecule type" value="Genomic_DNA"/>
</dbReference>
<evidence type="ECO:0000256" key="3">
    <source>
        <dbReference type="ARBA" id="ARBA00022737"/>
    </source>
</evidence>
<dbReference type="SMART" id="SM00322">
    <property type="entry name" value="KH"/>
    <property type="match status" value="7"/>
</dbReference>
<proteinExistence type="predicted"/>
<dbReference type="InterPro" id="IPR057778">
    <property type="entry name" value="KH_Vigilin_N"/>
</dbReference>
<dbReference type="Pfam" id="PF22952">
    <property type="entry name" value="KH_11"/>
    <property type="match status" value="1"/>
</dbReference>
<dbReference type="InterPro" id="IPR036612">
    <property type="entry name" value="KH_dom_type_1_sf"/>
</dbReference>
<dbReference type="Pfam" id="PF24668">
    <property type="entry name" value="KH_Vigilin"/>
    <property type="match status" value="1"/>
</dbReference>
<sequence>MSSPAELLAAKHAQAVEDETPSSAPSATSLADSPALIDSYATASTEESSPSTTADEIAEVAPKKPIRMDDDAQFPSLGSSVASPIAWGPAVSQSTSSSWGKPVKSFKPAVKSTSTQHTFIIDDEQQQNLANGEIFKIFAKINSTLNVKVESTHSSATKKRTFLLNGPIDNVATAKRELIRQLTKPTKITFEIPSKLRSTVIGSGGRTLKPIIESTSVKIDIAKDIKEDDEEKTLLTEDEELFGKSITVTIEGDIQGCSDAKEQILAIVNENTKNLNVKIPVSEKLKPFVAAEVSKLSFAGDVEAIAPEATSRISFIMVSGSRDAVIDARNQIKSLLVDLDNQIIVNEEDVPKNLHQLIGTDKVLSETNVVIEIPSKDDASTKVRFIGVKSNIPKAIALAKSTTSDYFVDTLDLSKSHGGNLQHAKNLTAYFTYTKYFDALSSEHEVSVSGPSYKNLADSNSKSVVVSFISSKDKKENVKKARKDLIDMVNKITPTFVRTLSDIDSFIFSKIDNQVAIENNVSIVPLGSLAGVTNILILVVQINDDEFLPSIEQINQRLDNVDKSLDKLRALNKELISEVIEISAEDQKHLEGNTLKNLLNKFDSNSIEIKLHQNAEGPSENEIYLRGFKSEIKKAAADINQLVEDIKNYEEASKYNTTIEFPTKYLARLIGQKGSHLSELQDDFDVRIDVVSQDNDKLENAEIKITGLVSNVEECIKKISALKKKWADETTKSVQVEQKYFKQLIGSNGVYAKRLQDKYNVKIQFSDSKEKVGTVLIRGPSRGVAKVEEEIKQLLDYEKEHGYSETFSIPAEALARVIGKNGDNINDLSIDCEVKIQFQTSQAEAKETGFAQLEIKGSKSGIKDAKAKIDEIVERVVNFATETIEVDPKWYRHLIGPNGMTMRETIIKAGGSADDRDFRRFIQFPNRDSDSKLVVCEGDKAVVAKIVKSIQDTVADLESVTEETIEVPKSKHRFIIGPGGSIRREIEAKNKVRLFVPKQGSESDEIRIKGKPEGIKDAIAKIQELTAEKK</sequence>
<dbReference type="SUPFAM" id="SSF54791">
    <property type="entry name" value="Eukaryotic type KH-domain (KH-domain type I)"/>
    <property type="match status" value="6"/>
</dbReference>
<evidence type="ECO:0000256" key="2">
    <source>
        <dbReference type="ARBA" id="ARBA00022490"/>
    </source>
</evidence>
<feature type="region of interest" description="Disordered" evidence="7">
    <location>
        <begin position="1"/>
        <end position="35"/>
    </location>
</feature>
<dbReference type="PROSITE" id="PS50084">
    <property type="entry name" value="KH_TYPE_1"/>
    <property type="match status" value="5"/>
</dbReference>
<feature type="domain" description="K Homology" evidence="8">
    <location>
        <begin position="574"/>
        <end position="644"/>
    </location>
</feature>
<dbReference type="GO" id="GO:0003729">
    <property type="term" value="F:mRNA binding"/>
    <property type="evidence" value="ECO:0007669"/>
    <property type="project" value="TreeGrafter"/>
</dbReference>
<dbReference type="GO" id="GO:0005737">
    <property type="term" value="C:cytoplasm"/>
    <property type="evidence" value="ECO:0007669"/>
    <property type="project" value="TreeGrafter"/>
</dbReference>
<evidence type="ECO:0000256" key="6">
    <source>
        <dbReference type="SAM" id="Coils"/>
    </source>
</evidence>
<evidence type="ECO:0000256" key="1">
    <source>
        <dbReference type="ARBA" id="ARBA00004496"/>
    </source>
</evidence>
<evidence type="ECO:0000256" key="5">
    <source>
        <dbReference type="PROSITE-ProRule" id="PRU00117"/>
    </source>
</evidence>
<keyword evidence="2" id="KW-0963">Cytoplasm</keyword>
<comment type="subcellular location">
    <subcellularLocation>
        <location evidence="1">Cytoplasm</location>
    </subcellularLocation>
</comment>
<dbReference type="AlphaFoldDB" id="A0A1V2LQF0"/>
<comment type="caution">
    <text evidence="9">The sequence shown here is derived from an EMBL/GenBank/DDBJ whole genome shotgun (WGS) entry which is preliminary data.</text>
</comment>
<name>A0A1V2LQF0_PICKU</name>
<feature type="domain" description="K Homology" evidence="8">
    <location>
        <begin position="184"/>
        <end position="269"/>
    </location>
</feature>
<protein>
    <submittedName>
        <fullName evidence="9">Vigilin 1</fullName>
    </submittedName>
</protein>
<feature type="domain" description="K Homology" evidence="8">
    <location>
        <begin position="653"/>
        <end position="724"/>
    </location>
</feature>
<gene>
    <name evidence="9" type="ORF">BOH78_1986</name>
</gene>
<organism evidence="9 10">
    <name type="scientific">Pichia kudriavzevii</name>
    <name type="common">Yeast</name>
    <name type="synonym">Issatchenkia orientalis</name>
    <dbReference type="NCBI Taxonomy" id="4909"/>
    <lineage>
        <taxon>Eukaryota</taxon>
        <taxon>Fungi</taxon>
        <taxon>Dikarya</taxon>
        <taxon>Ascomycota</taxon>
        <taxon>Saccharomycotina</taxon>
        <taxon>Pichiomycetes</taxon>
        <taxon>Pichiales</taxon>
        <taxon>Pichiaceae</taxon>
        <taxon>Pichia</taxon>
    </lineage>
</organism>
<feature type="compositionally biased region" description="Low complexity" evidence="7">
    <location>
        <begin position="21"/>
        <end position="35"/>
    </location>
</feature>
<feature type="domain" description="K Homology" evidence="8">
    <location>
        <begin position="959"/>
        <end position="1027"/>
    </location>
</feature>
<keyword evidence="6" id="KW-0175">Coiled coil</keyword>
<dbReference type="Gene3D" id="3.30.1370.10">
    <property type="entry name" value="K Homology domain, type 1"/>
    <property type="match status" value="6"/>
</dbReference>
<feature type="coiled-coil region" evidence="6">
    <location>
        <begin position="625"/>
        <end position="652"/>
    </location>
</feature>
<dbReference type="Pfam" id="PF00013">
    <property type="entry name" value="KH_1"/>
    <property type="match status" value="5"/>
</dbReference>
<feature type="coiled-coil region" evidence="6">
    <location>
        <begin position="551"/>
        <end position="585"/>
    </location>
</feature>
<keyword evidence="4 5" id="KW-0694">RNA-binding</keyword>
<accession>A0A1V2LQF0</accession>
<reference evidence="10" key="1">
    <citation type="journal article" date="2017" name="Genome Announc.">
        <title>Genome sequences of Cyberlindnera fabianii 65, Pichia kudriavzevii 129, and Saccharomyces cerevisiae 131 isolated from fermented masau fruits in Zimbabwe.</title>
        <authorList>
            <person name="van Rijswijck I.M.H."/>
            <person name="Derks M.F.L."/>
            <person name="Abee T."/>
            <person name="de Ridder D."/>
            <person name="Smid E.J."/>
        </authorList>
    </citation>
    <scope>NUCLEOTIDE SEQUENCE [LARGE SCALE GENOMIC DNA]</scope>
    <source>
        <strain evidence="10">129</strain>
    </source>
</reference>
<dbReference type="PANTHER" id="PTHR10627">
    <property type="entry name" value="SCP160"/>
    <property type="match status" value="1"/>
</dbReference>
<dbReference type="Proteomes" id="UP000189274">
    <property type="component" value="Unassembled WGS sequence"/>
</dbReference>
<evidence type="ECO:0000256" key="4">
    <source>
        <dbReference type="ARBA" id="ARBA00022884"/>
    </source>
</evidence>
<dbReference type="PANTHER" id="PTHR10627:SF31">
    <property type="entry name" value="DODECA-SATELLITE-BINDING PROTEIN 1, ISOFORM A"/>
    <property type="match status" value="1"/>
</dbReference>
<dbReference type="InterPro" id="IPR054548">
    <property type="entry name" value="SCP160-like_KH"/>
</dbReference>
<keyword evidence="3" id="KW-0677">Repeat</keyword>
<evidence type="ECO:0000256" key="7">
    <source>
        <dbReference type="SAM" id="MobiDB-lite"/>
    </source>
</evidence>
<feature type="domain" description="K Homology" evidence="8">
    <location>
        <begin position="878"/>
        <end position="955"/>
    </location>
</feature>